<feature type="region of interest" description="Disordered" evidence="3">
    <location>
        <begin position="1"/>
        <end position="52"/>
    </location>
</feature>
<evidence type="ECO:0000313" key="6">
    <source>
        <dbReference type="Proteomes" id="UP001301958"/>
    </source>
</evidence>
<keyword evidence="5" id="KW-0540">Nuclease</keyword>
<evidence type="ECO:0000256" key="3">
    <source>
        <dbReference type="SAM" id="MobiDB-lite"/>
    </source>
</evidence>
<comment type="similarity">
    <text evidence="1">Belongs to the SEN54 family.</text>
</comment>
<evidence type="ECO:0000256" key="2">
    <source>
        <dbReference type="ARBA" id="ARBA00022694"/>
    </source>
</evidence>
<dbReference type="GO" id="GO:0000379">
    <property type="term" value="P:tRNA-type intron splice site recognition and cleavage"/>
    <property type="evidence" value="ECO:0007669"/>
    <property type="project" value="TreeGrafter"/>
</dbReference>
<dbReference type="GO" id="GO:0000214">
    <property type="term" value="C:tRNA-intron endonuclease complex"/>
    <property type="evidence" value="ECO:0007669"/>
    <property type="project" value="TreeGrafter"/>
</dbReference>
<keyword evidence="5" id="KW-0378">Hydrolase</keyword>
<dbReference type="AlphaFoldDB" id="A0AAN7GZ53"/>
<dbReference type="Pfam" id="PF12928">
    <property type="entry name" value="tRNA_int_end_N2"/>
    <property type="match status" value="1"/>
</dbReference>
<dbReference type="EMBL" id="MU865329">
    <property type="protein sequence ID" value="KAK4227582.1"/>
    <property type="molecule type" value="Genomic_DNA"/>
</dbReference>
<name>A0AAN7GZ53_9PEZI</name>
<sequence length="468" mass="52573">MPFDDDNDNPTLTPSFPSSSTSSPSADPLLQPDEDEDEDEDDDAPSHNFLLFKKQPNISAQTIRKGEKDFESHGTLLQSSALEASRNAMQEVLSYSRVHASSGATVKGWYFPDRWKDYVESKDPEGKSWGHFRDRVVILDGSNTSTQNLGRAVVGQKKGTPGRGKDWLLPEDALYLVERGSMELWWPRGGLETVFPGGEEPKEGEEDEYAKGVPVSLQGAYALLIGGEGERGKISLRRFQVYSNLKRCGYLVVRAPPRTIEEKMLEEGRRGLWEWLSSTVAGWTERKPAAFGPLVKPGLYRSYAQIYRQMALIPRHKPLSVEKREEMKDPFGIHYIVWKSAHKWSKLRQPPPDFYLSVVDAQETMVPQLGEISGLIAATPPAGPKPEWTGPGRIYARLKHGHRNALIAVVDHGVINYMRFAEAAFGEENVTARFDYRKRVGGPKHGGWRGGKEVMAICQLEQIYNYVI</sequence>
<accession>A0AAN7GZ53</accession>
<evidence type="ECO:0000259" key="4">
    <source>
        <dbReference type="Pfam" id="PF12928"/>
    </source>
</evidence>
<evidence type="ECO:0000256" key="1">
    <source>
        <dbReference type="ARBA" id="ARBA00005736"/>
    </source>
</evidence>
<reference evidence="5" key="1">
    <citation type="journal article" date="2023" name="Mol. Phylogenet. Evol.">
        <title>Genome-scale phylogeny and comparative genomics of the fungal order Sordariales.</title>
        <authorList>
            <person name="Hensen N."/>
            <person name="Bonometti L."/>
            <person name="Westerberg I."/>
            <person name="Brannstrom I.O."/>
            <person name="Guillou S."/>
            <person name="Cros-Aarteil S."/>
            <person name="Calhoun S."/>
            <person name="Haridas S."/>
            <person name="Kuo A."/>
            <person name="Mondo S."/>
            <person name="Pangilinan J."/>
            <person name="Riley R."/>
            <person name="LaButti K."/>
            <person name="Andreopoulos B."/>
            <person name="Lipzen A."/>
            <person name="Chen C."/>
            <person name="Yan M."/>
            <person name="Daum C."/>
            <person name="Ng V."/>
            <person name="Clum A."/>
            <person name="Steindorff A."/>
            <person name="Ohm R.A."/>
            <person name="Martin F."/>
            <person name="Silar P."/>
            <person name="Natvig D.O."/>
            <person name="Lalanne C."/>
            <person name="Gautier V."/>
            <person name="Ament-Velasquez S.L."/>
            <person name="Kruys A."/>
            <person name="Hutchinson M.I."/>
            <person name="Powell A.J."/>
            <person name="Barry K."/>
            <person name="Miller A.N."/>
            <person name="Grigoriev I.V."/>
            <person name="Debuchy R."/>
            <person name="Gladieux P."/>
            <person name="Hiltunen Thoren M."/>
            <person name="Johannesson H."/>
        </authorList>
    </citation>
    <scope>NUCLEOTIDE SEQUENCE</scope>
    <source>
        <strain evidence="5">CBS 990.96</strain>
    </source>
</reference>
<comment type="caution">
    <text evidence="5">The sequence shown here is derived from an EMBL/GenBank/DDBJ whole genome shotgun (WGS) entry which is preliminary data.</text>
</comment>
<gene>
    <name evidence="5" type="ORF">QBC38DRAFT_526431</name>
</gene>
<proteinExistence type="inferred from homology"/>
<feature type="compositionally biased region" description="Acidic residues" evidence="3">
    <location>
        <begin position="32"/>
        <end position="43"/>
    </location>
</feature>
<dbReference type="GO" id="GO:0004519">
    <property type="term" value="F:endonuclease activity"/>
    <property type="evidence" value="ECO:0007669"/>
    <property type="project" value="UniProtKB-KW"/>
</dbReference>
<dbReference type="PANTHER" id="PTHR21027:SF1">
    <property type="entry name" value="TRNA-SPLICING ENDONUCLEASE SUBUNIT SEN54"/>
    <property type="match status" value="1"/>
</dbReference>
<protein>
    <submittedName>
        <fullName evidence="5">tRNA-splicing endonuclease subunit tsp-5</fullName>
    </submittedName>
</protein>
<reference evidence="5" key="2">
    <citation type="submission" date="2023-05" db="EMBL/GenBank/DDBJ databases">
        <authorList>
            <consortium name="Lawrence Berkeley National Laboratory"/>
            <person name="Steindorff A."/>
            <person name="Hensen N."/>
            <person name="Bonometti L."/>
            <person name="Westerberg I."/>
            <person name="Brannstrom I.O."/>
            <person name="Guillou S."/>
            <person name="Cros-Aarteil S."/>
            <person name="Calhoun S."/>
            <person name="Haridas S."/>
            <person name="Kuo A."/>
            <person name="Mondo S."/>
            <person name="Pangilinan J."/>
            <person name="Riley R."/>
            <person name="Labutti K."/>
            <person name="Andreopoulos B."/>
            <person name="Lipzen A."/>
            <person name="Chen C."/>
            <person name="Yanf M."/>
            <person name="Daum C."/>
            <person name="Ng V."/>
            <person name="Clum A."/>
            <person name="Ohm R."/>
            <person name="Martin F."/>
            <person name="Silar P."/>
            <person name="Natvig D."/>
            <person name="Lalanne C."/>
            <person name="Gautier V."/>
            <person name="Ament-Velasquez S.L."/>
            <person name="Kruys A."/>
            <person name="Hutchinson M.I."/>
            <person name="Powell A.J."/>
            <person name="Barry K."/>
            <person name="Miller A.N."/>
            <person name="Grigoriev I.V."/>
            <person name="Debuchy R."/>
            <person name="Gladieux P."/>
            <person name="Thoren M.H."/>
            <person name="Johannesson H."/>
        </authorList>
    </citation>
    <scope>NUCLEOTIDE SEQUENCE</scope>
    <source>
        <strain evidence="5">CBS 990.96</strain>
    </source>
</reference>
<keyword evidence="2" id="KW-0819">tRNA processing</keyword>
<feature type="domain" description="tRNA-splicing endonuclease subunit Sen54 N-terminal" evidence="4">
    <location>
        <begin position="91"/>
        <end position="186"/>
    </location>
</feature>
<dbReference type="InterPro" id="IPR024336">
    <property type="entry name" value="tRNA_splic_suSen54_N"/>
</dbReference>
<keyword evidence="6" id="KW-1185">Reference proteome</keyword>
<keyword evidence="5" id="KW-0255">Endonuclease</keyword>
<dbReference type="Proteomes" id="UP001301958">
    <property type="component" value="Unassembled WGS sequence"/>
</dbReference>
<dbReference type="InterPro" id="IPR024337">
    <property type="entry name" value="tRNA_splic_suSen54"/>
</dbReference>
<dbReference type="PANTHER" id="PTHR21027">
    <property type="entry name" value="TRNA-SPLICING ENDONUCLEASE SUBUNIT SEN54"/>
    <property type="match status" value="1"/>
</dbReference>
<evidence type="ECO:0000313" key="5">
    <source>
        <dbReference type="EMBL" id="KAK4227582.1"/>
    </source>
</evidence>
<feature type="compositionally biased region" description="Low complexity" evidence="3">
    <location>
        <begin position="10"/>
        <end position="30"/>
    </location>
</feature>
<organism evidence="5 6">
    <name type="scientific">Podospora fimiseda</name>
    <dbReference type="NCBI Taxonomy" id="252190"/>
    <lineage>
        <taxon>Eukaryota</taxon>
        <taxon>Fungi</taxon>
        <taxon>Dikarya</taxon>
        <taxon>Ascomycota</taxon>
        <taxon>Pezizomycotina</taxon>
        <taxon>Sordariomycetes</taxon>
        <taxon>Sordariomycetidae</taxon>
        <taxon>Sordariales</taxon>
        <taxon>Podosporaceae</taxon>
        <taxon>Podospora</taxon>
    </lineage>
</organism>